<dbReference type="GeneID" id="82157669"/>
<comment type="similarity">
    <text evidence="1">Belongs to the Skp family.</text>
</comment>
<keyword evidence="6" id="KW-1185">Reference proteome</keyword>
<name>A0ABX2AUB7_9BACT</name>
<dbReference type="Gene3D" id="3.30.910.20">
    <property type="entry name" value="Skp domain"/>
    <property type="match status" value="1"/>
</dbReference>
<dbReference type="RefSeq" id="WP_172177472.1">
    <property type="nucleotide sequence ID" value="NZ_CASGIA010000018.1"/>
</dbReference>
<feature type="coiled-coil region" evidence="3">
    <location>
        <begin position="60"/>
        <end position="124"/>
    </location>
</feature>
<proteinExistence type="inferred from homology"/>
<organism evidence="5 6">
    <name type="scientific">Xylanibacter rodentium</name>
    <dbReference type="NCBI Taxonomy" id="2736289"/>
    <lineage>
        <taxon>Bacteria</taxon>
        <taxon>Pseudomonadati</taxon>
        <taxon>Bacteroidota</taxon>
        <taxon>Bacteroidia</taxon>
        <taxon>Bacteroidales</taxon>
        <taxon>Prevotellaceae</taxon>
        <taxon>Xylanibacter</taxon>
    </lineage>
</organism>
<evidence type="ECO:0000256" key="3">
    <source>
        <dbReference type="SAM" id="Coils"/>
    </source>
</evidence>
<evidence type="ECO:0000256" key="4">
    <source>
        <dbReference type="SAM" id="SignalP"/>
    </source>
</evidence>
<feature type="signal peptide" evidence="4">
    <location>
        <begin position="1"/>
        <end position="18"/>
    </location>
</feature>
<keyword evidence="3" id="KW-0175">Coiled coil</keyword>
<accession>A0ABX2AUB7</accession>
<sequence length="188" mass="21558">MRKFLLTLVTLISLAAGAQSTISTTSLQTEQQPAVPQQVAQALIFGYLSYDSVLQSMPDYATAMQQIKILKNKYDEEAERVEKDFNKKYEEFLEGQRDFPPTILQKRQSELQELLDKNIAFKEESSRLLESAEKTIMAPVHRKLSDALQAIGRERGYIFIINTDNNTCPFVNQTRGEDITHIVRERLK</sequence>
<dbReference type="Pfam" id="PF03938">
    <property type="entry name" value="OmpH"/>
    <property type="match status" value="1"/>
</dbReference>
<evidence type="ECO:0000256" key="1">
    <source>
        <dbReference type="ARBA" id="ARBA00009091"/>
    </source>
</evidence>
<feature type="chain" id="PRO_5047072474" evidence="4">
    <location>
        <begin position="19"/>
        <end position="188"/>
    </location>
</feature>
<keyword evidence="2 4" id="KW-0732">Signal</keyword>
<dbReference type="EMBL" id="JABKKE010000011">
    <property type="protein sequence ID" value="NPE14230.1"/>
    <property type="molecule type" value="Genomic_DNA"/>
</dbReference>
<comment type="caution">
    <text evidence="5">The sequence shown here is derived from an EMBL/GenBank/DDBJ whole genome shotgun (WGS) entry which is preliminary data.</text>
</comment>
<reference evidence="5 6" key="1">
    <citation type="submission" date="2020-05" db="EMBL/GenBank/DDBJ databases">
        <title>Distinct polysaccharide utilization as determinants for interspecies competition between intestinal Prevotella spp.</title>
        <authorList>
            <person name="Galvez E.J.C."/>
            <person name="Iljazovic A."/>
            <person name="Strowig T."/>
        </authorList>
    </citation>
    <scope>NUCLEOTIDE SEQUENCE [LARGE SCALE GENOMIC DNA]</scope>
    <source>
        <strain evidence="5 6">PROD</strain>
    </source>
</reference>
<gene>
    <name evidence="5" type="ORF">HPS55_07800</name>
</gene>
<dbReference type="InterPro" id="IPR005632">
    <property type="entry name" value="Chaperone_Skp"/>
</dbReference>
<dbReference type="Proteomes" id="UP001193734">
    <property type="component" value="Unassembled WGS sequence"/>
</dbReference>
<evidence type="ECO:0000313" key="6">
    <source>
        <dbReference type="Proteomes" id="UP001193734"/>
    </source>
</evidence>
<evidence type="ECO:0000313" key="5">
    <source>
        <dbReference type="EMBL" id="NPE14230.1"/>
    </source>
</evidence>
<evidence type="ECO:0000256" key="2">
    <source>
        <dbReference type="ARBA" id="ARBA00022729"/>
    </source>
</evidence>
<dbReference type="InterPro" id="IPR024930">
    <property type="entry name" value="Skp_dom_sf"/>
</dbReference>
<dbReference type="PANTHER" id="PTHR35089:SF1">
    <property type="entry name" value="CHAPERONE PROTEIN SKP"/>
    <property type="match status" value="1"/>
</dbReference>
<dbReference type="PANTHER" id="PTHR35089">
    <property type="entry name" value="CHAPERONE PROTEIN SKP"/>
    <property type="match status" value="1"/>
</dbReference>
<dbReference type="SUPFAM" id="SSF111384">
    <property type="entry name" value="OmpH-like"/>
    <property type="match status" value="1"/>
</dbReference>
<dbReference type="SMART" id="SM00935">
    <property type="entry name" value="OmpH"/>
    <property type="match status" value="1"/>
</dbReference>
<protein>
    <submittedName>
        <fullName evidence="5">OmpH family outer membrane protein</fullName>
    </submittedName>
</protein>